<dbReference type="GO" id="GO:0006367">
    <property type="term" value="P:transcription initiation at RNA polymerase II promoter"/>
    <property type="evidence" value="ECO:0007669"/>
    <property type="project" value="InterPro"/>
</dbReference>
<comment type="similarity">
    <text evidence="9">Belongs to the TFE family.</text>
</comment>
<dbReference type="SUPFAM" id="SSF75712">
    <property type="entry name" value="Rad50 coiled-coil Zn hook"/>
    <property type="match status" value="1"/>
</dbReference>
<comment type="function">
    <text evidence="9">Transcription factor that plays a role in the activation of archaeal genes transcribed by RNA polymerase. Facilitates transcription initiation by enhancing TATA-box recognition by TATA-box-binding protein (Tbp), and transcription factor B (Tfb) and RNA polymerase recruitment. Not absolutely required for transcription in vitro, but particularly important in cases where Tbp or Tfb function is not optimal. It dynamically alters the nucleic acid-binding properties of RNA polymerases by stabilizing the initiation complex and destabilizing elongation complexes. Seems to translocate with the RNA polymerase following initiation and acts by binding to the non template strand of the transcription bubble in elongation complexes.</text>
</comment>
<evidence type="ECO:0000256" key="6">
    <source>
        <dbReference type="ARBA" id="ARBA00023054"/>
    </source>
</evidence>
<evidence type="ECO:0000313" key="11">
    <source>
        <dbReference type="EMBL" id="RLE47485.1"/>
    </source>
</evidence>
<evidence type="ECO:0000256" key="4">
    <source>
        <dbReference type="ARBA" id="ARBA00022840"/>
    </source>
</evidence>
<reference evidence="11 12" key="1">
    <citation type="submission" date="2018-06" db="EMBL/GenBank/DDBJ databases">
        <title>Extensive metabolic versatility and redundancy in microbially diverse, dynamic hydrothermal sediments.</title>
        <authorList>
            <person name="Dombrowski N."/>
            <person name="Teske A."/>
            <person name="Baker B.J."/>
        </authorList>
    </citation>
    <scope>NUCLEOTIDE SEQUENCE [LARGE SCALE GENOMIC DNA]</scope>
    <source>
        <strain evidence="11">B66_G16</strain>
    </source>
</reference>
<dbReference type="GO" id="GO:0046872">
    <property type="term" value="F:metal ion binding"/>
    <property type="evidence" value="ECO:0007669"/>
    <property type="project" value="UniProtKB-KW"/>
</dbReference>
<dbReference type="PROSITE" id="PS51344">
    <property type="entry name" value="HTH_TFE_IIE"/>
    <property type="match status" value="1"/>
</dbReference>
<comment type="subunit">
    <text evidence="9">Monomer. Interaction with RNA polymerase subunits RpoF and RpoE is necessary for Tfe stimulatory transcription activity. Able to interact with Tbp and RNA polymerase in the absence of DNA promoter. Interacts both with the preinitiation and elongation complexes.</text>
</comment>
<evidence type="ECO:0000256" key="9">
    <source>
        <dbReference type="HAMAP-Rule" id="MF_01909"/>
    </source>
</evidence>
<organism evidence="11 12">
    <name type="scientific">Thermoproteota archaeon</name>
    <dbReference type="NCBI Taxonomy" id="2056631"/>
    <lineage>
        <taxon>Archaea</taxon>
        <taxon>Thermoproteota</taxon>
    </lineage>
</organism>
<protein>
    <recommendedName>
        <fullName evidence="9">Transcription factor E</fullName>
        <shortName evidence="9">TFE</shortName>
    </recommendedName>
    <alternativeName>
        <fullName evidence="9">TFIIE subunit alpha homolog</fullName>
    </alternativeName>
    <alternativeName>
        <fullName evidence="9">Transcription initiation factor TFIIE</fullName>
    </alternativeName>
</protein>
<dbReference type="InterPro" id="IPR039997">
    <property type="entry name" value="TFE"/>
</dbReference>
<dbReference type="GO" id="GO:0005524">
    <property type="term" value="F:ATP binding"/>
    <property type="evidence" value="ECO:0007669"/>
    <property type="project" value="UniProtKB-KW"/>
</dbReference>
<evidence type="ECO:0000256" key="8">
    <source>
        <dbReference type="ARBA" id="ARBA00023163"/>
    </source>
</evidence>
<evidence type="ECO:0000313" key="12">
    <source>
        <dbReference type="Proteomes" id="UP000278475"/>
    </source>
</evidence>
<dbReference type="Proteomes" id="UP000278475">
    <property type="component" value="Unassembled WGS sequence"/>
</dbReference>
<dbReference type="PIRSF" id="PIRSF006373">
    <property type="entry name" value="TF_E_archaea"/>
    <property type="match status" value="1"/>
</dbReference>
<dbReference type="InterPro" id="IPR024550">
    <property type="entry name" value="TFIIEa/SarR/Rpc3_HTH_dom"/>
</dbReference>
<dbReference type="SMART" id="SM00531">
    <property type="entry name" value="TFIIE"/>
    <property type="match status" value="1"/>
</dbReference>
<accession>A0A497EKI2</accession>
<dbReference type="Gene3D" id="1.10.10.10">
    <property type="entry name" value="Winged helix-like DNA-binding domain superfamily/Winged helix DNA-binding domain"/>
    <property type="match status" value="1"/>
</dbReference>
<comment type="caution">
    <text evidence="11">The sequence shown here is derived from an EMBL/GenBank/DDBJ whole genome shotgun (WGS) entry which is preliminary data.</text>
</comment>
<name>A0A497EKI2_9CREN</name>
<dbReference type="AlphaFoldDB" id="A0A497EKI2"/>
<comment type="domain">
    <text evidence="9">The winged helix domain is involved in binding to DNA in the preinitiation complex.</text>
</comment>
<dbReference type="GO" id="GO:0006355">
    <property type="term" value="P:regulation of DNA-templated transcription"/>
    <property type="evidence" value="ECO:0007669"/>
    <property type="project" value="InterPro"/>
</dbReference>
<dbReference type="PANTHER" id="PTHR13097:SF7">
    <property type="entry name" value="GENERAL TRANSCRIPTION FACTOR IIE SUBUNIT 1"/>
    <property type="match status" value="1"/>
</dbReference>
<dbReference type="HAMAP" id="MF_01909">
    <property type="entry name" value="TFE_arch"/>
    <property type="match status" value="1"/>
</dbReference>
<evidence type="ECO:0000256" key="5">
    <source>
        <dbReference type="ARBA" id="ARBA00023015"/>
    </source>
</evidence>
<dbReference type="InterPro" id="IPR013134">
    <property type="entry name" value="Zn_hook_RAD50"/>
</dbReference>
<dbReference type="Pfam" id="PF04423">
    <property type="entry name" value="Rad50_zn_hook"/>
    <property type="match status" value="1"/>
</dbReference>
<gene>
    <name evidence="9" type="primary">tfe</name>
    <name evidence="11" type="ORF">DRJ31_08790</name>
</gene>
<feature type="domain" description="HTH TFE/IIEalpha-type" evidence="10">
    <location>
        <begin position="6"/>
        <end position="89"/>
    </location>
</feature>
<evidence type="ECO:0000256" key="2">
    <source>
        <dbReference type="ARBA" id="ARBA00022741"/>
    </source>
</evidence>
<keyword evidence="6" id="KW-0175">Coiled coil</keyword>
<dbReference type="EMBL" id="QMQV01000123">
    <property type="protein sequence ID" value="RLE47485.1"/>
    <property type="molecule type" value="Genomic_DNA"/>
</dbReference>
<evidence type="ECO:0000256" key="7">
    <source>
        <dbReference type="ARBA" id="ARBA00023125"/>
    </source>
</evidence>
<proteinExistence type="inferred from homology"/>
<keyword evidence="3" id="KW-0862">Zinc</keyword>
<dbReference type="PANTHER" id="PTHR13097">
    <property type="entry name" value="TRANSCRIPTION INITIATION FACTOR IIE, ALPHA SUBUNIT"/>
    <property type="match status" value="1"/>
</dbReference>
<dbReference type="SUPFAM" id="SSF46785">
    <property type="entry name" value="Winged helix' DNA-binding domain"/>
    <property type="match status" value="1"/>
</dbReference>
<dbReference type="InterPro" id="IPR036390">
    <property type="entry name" value="WH_DNA-bd_sf"/>
</dbReference>
<keyword evidence="7 9" id="KW-0238">DNA-binding</keyword>
<keyword evidence="2" id="KW-0547">Nucleotide-binding</keyword>
<dbReference type="Pfam" id="PF02002">
    <property type="entry name" value="TFIIE_alpha"/>
    <property type="match status" value="1"/>
</dbReference>
<keyword evidence="1" id="KW-0479">Metal-binding</keyword>
<evidence type="ECO:0000259" key="10">
    <source>
        <dbReference type="PROSITE" id="PS51344"/>
    </source>
</evidence>
<evidence type="ECO:0000256" key="3">
    <source>
        <dbReference type="ARBA" id="ARBA00022833"/>
    </source>
</evidence>
<dbReference type="InterPro" id="IPR017919">
    <property type="entry name" value="TFIIE/TFIIEa_HTH"/>
</dbReference>
<keyword evidence="5 9" id="KW-0805">Transcription regulation</keyword>
<keyword evidence="8 9" id="KW-0804">Transcription</keyword>
<evidence type="ECO:0000256" key="1">
    <source>
        <dbReference type="ARBA" id="ARBA00022723"/>
    </source>
</evidence>
<dbReference type="InterPro" id="IPR036388">
    <property type="entry name" value="WH-like_DNA-bd_sf"/>
</dbReference>
<keyword evidence="4" id="KW-0067">ATP-binding</keyword>
<dbReference type="InterPro" id="IPR016481">
    <property type="entry name" value="TF_E_archaea"/>
</dbReference>
<dbReference type="InterPro" id="IPR002853">
    <property type="entry name" value="TFIIE_asu"/>
</dbReference>
<sequence length="184" mass="21610">MLLIIEKETLLELARLVAGEDGARVMKLLLSKPGIVDEEISKRLKMDIREVRRILHKLSGIGILHYELTRDKETEHRIFKWYIQQEQATGFIISNMNKILDRLKQKLETEENNQFYWCGTLGHPRLLFDQAMEKLFRCPVCGKPLESHENKELIEALRWKIKEIENALKEMTEVKKPEIAGETK</sequence>
<dbReference type="GO" id="GO:0003677">
    <property type="term" value="F:DNA binding"/>
    <property type="evidence" value="ECO:0007669"/>
    <property type="project" value="UniProtKB-KW"/>
</dbReference>